<keyword evidence="3" id="KW-0808">Transferase</keyword>
<dbReference type="Gene3D" id="1.10.8.60">
    <property type="match status" value="1"/>
</dbReference>
<evidence type="ECO:0000259" key="10">
    <source>
        <dbReference type="Pfam" id="PF21694"/>
    </source>
</evidence>
<feature type="domain" description="DNA polymerase III delta N-terminal" evidence="9">
    <location>
        <begin position="19"/>
        <end position="144"/>
    </location>
</feature>
<dbReference type="Pfam" id="PF06144">
    <property type="entry name" value="DNA_pol3_delta"/>
    <property type="match status" value="1"/>
</dbReference>
<dbReference type="InterPro" id="IPR008921">
    <property type="entry name" value="DNA_pol3_clamp-load_cplx_C"/>
</dbReference>
<reference evidence="11 12" key="1">
    <citation type="submission" date="2016-10" db="EMBL/GenBank/DDBJ databases">
        <authorList>
            <person name="de Groot N.N."/>
        </authorList>
    </citation>
    <scope>NUCLEOTIDE SEQUENCE [LARGE SCALE GENOMIC DNA]</scope>
    <source>
        <strain evidence="11 12">DSM 21632</strain>
    </source>
</reference>
<dbReference type="AlphaFoldDB" id="A0A1G8CQ77"/>
<evidence type="ECO:0000256" key="6">
    <source>
        <dbReference type="ARBA" id="ARBA00022932"/>
    </source>
</evidence>
<dbReference type="InterPro" id="IPR005790">
    <property type="entry name" value="DNA_polIII_delta"/>
</dbReference>
<dbReference type="GO" id="GO:0003887">
    <property type="term" value="F:DNA-directed DNA polymerase activity"/>
    <property type="evidence" value="ECO:0007669"/>
    <property type="project" value="UniProtKB-KW"/>
</dbReference>
<evidence type="ECO:0000256" key="8">
    <source>
        <dbReference type="ARBA" id="ARBA00049244"/>
    </source>
</evidence>
<dbReference type="InterPro" id="IPR010372">
    <property type="entry name" value="DNA_pol3_delta_N"/>
</dbReference>
<dbReference type="RefSeq" id="WP_175487395.1">
    <property type="nucleotide sequence ID" value="NZ_FNDK01000006.1"/>
</dbReference>
<comment type="catalytic activity">
    <reaction evidence="8">
        <text>DNA(n) + a 2'-deoxyribonucleoside 5'-triphosphate = DNA(n+1) + diphosphate</text>
        <dbReference type="Rhea" id="RHEA:22508"/>
        <dbReference type="Rhea" id="RHEA-COMP:17339"/>
        <dbReference type="Rhea" id="RHEA-COMP:17340"/>
        <dbReference type="ChEBI" id="CHEBI:33019"/>
        <dbReference type="ChEBI" id="CHEBI:61560"/>
        <dbReference type="ChEBI" id="CHEBI:173112"/>
        <dbReference type="EC" id="2.7.7.7"/>
    </reaction>
</comment>
<dbReference type="Pfam" id="PF21694">
    <property type="entry name" value="DNA_pol3_delta_C"/>
    <property type="match status" value="1"/>
</dbReference>
<evidence type="ECO:0000259" key="9">
    <source>
        <dbReference type="Pfam" id="PF06144"/>
    </source>
</evidence>
<keyword evidence="12" id="KW-1185">Reference proteome</keyword>
<proteinExistence type="inferred from homology"/>
<dbReference type="GO" id="GO:0006261">
    <property type="term" value="P:DNA-templated DNA replication"/>
    <property type="evidence" value="ECO:0007669"/>
    <property type="project" value="TreeGrafter"/>
</dbReference>
<dbReference type="STRING" id="568899.SAMN05192534_10625"/>
<evidence type="ECO:0000313" key="12">
    <source>
        <dbReference type="Proteomes" id="UP000199163"/>
    </source>
</evidence>
<dbReference type="EC" id="2.7.7.7" evidence="1"/>
<name>A0A1G8CQ77_9BACI</name>
<dbReference type="Gene3D" id="1.20.272.10">
    <property type="match status" value="1"/>
</dbReference>
<accession>A0A1G8CQ77</accession>
<evidence type="ECO:0000256" key="3">
    <source>
        <dbReference type="ARBA" id="ARBA00022679"/>
    </source>
</evidence>
<keyword evidence="5" id="KW-0235">DNA replication</keyword>
<dbReference type="InterPro" id="IPR048466">
    <property type="entry name" value="DNA_pol3_delta-like_C"/>
</dbReference>
<evidence type="ECO:0000256" key="5">
    <source>
        <dbReference type="ARBA" id="ARBA00022705"/>
    </source>
</evidence>
<keyword evidence="4" id="KW-0548">Nucleotidyltransferase</keyword>
<protein>
    <recommendedName>
        <fullName evidence="2">DNA polymerase III subunit delta</fullName>
        <ecNumber evidence="1">2.7.7.7</ecNumber>
    </recommendedName>
</protein>
<evidence type="ECO:0000256" key="7">
    <source>
        <dbReference type="ARBA" id="ARBA00034754"/>
    </source>
</evidence>
<dbReference type="NCBIfam" id="TIGR01128">
    <property type="entry name" value="holA"/>
    <property type="match status" value="1"/>
</dbReference>
<sequence>MDYLELTQQLQKGNVEPLYLLYGKEEFFIKNITEKIVSAVLTEEERDFNYSVYDMKETPVEMVVEEGETLPFFGEKRVILMKNSYFLTGVKDKDKIEHHLPSFEKYIEKPANETVIIVTVSQDKLDERKKVVKKLKKQGIVLEASPYDERKVHQWMDTYLHEKEMEMTKDAKELMVHRAGKDMMMLASEMDKLSLYVTNSNQITGEAVDKLVSRTLEDNVFELVDCVVRGRTEHALSIYFDLMKQNEEPIKLLVLLARQFRLIMHVQQLKKRGYTRQKIASQLKVHPFAVKVAEGQMNAFTNQMLASILKELAQADYEVKTGKMDKSLRVEMAITKIAAFYTDIQKTTR</sequence>
<comment type="similarity">
    <text evidence="7">Belongs to the DNA polymerase HolA subunit family.</text>
</comment>
<gene>
    <name evidence="11" type="ORF">SAMN05192534_10625</name>
</gene>
<dbReference type="Gene3D" id="3.40.50.300">
    <property type="entry name" value="P-loop containing nucleotide triphosphate hydrolases"/>
    <property type="match status" value="1"/>
</dbReference>
<organism evidence="11 12">
    <name type="scientific">Alteribacillus persepolensis</name>
    <dbReference type="NCBI Taxonomy" id="568899"/>
    <lineage>
        <taxon>Bacteria</taxon>
        <taxon>Bacillati</taxon>
        <taxon>Bacillota</taxon>
        <taxon>Bacilli</taxon>
        <taxon>Bacillales</taxon>
        <taxon>Bacillaceae</taxon>
        <taxon>Alteribacillus</taxon>
    </lineage>
</organism>
<evidence type="ECO:0000256" key="1">
    <source>
        <dbReference type="ARBA" id="ARBA00012417"/>
    </source>
</evidence>
<dbReference type="Proteomes" id="UP000199163">
    <property type="component" value="Unassembled WGS sequence"/>
</dbReference>
<dbReference type="InterPro" id="IPR027417">
    <property type="entry name" value="P-loop_NTPase"/>
</dbReference>
<dbReference type="PANTHER" id="PTHR34388:SF1">
    <property type="entry name" value="DNA POLYMERASE III SUBUNIT DELTA"/>
    <property type="match status" value="1"/>
</dbReference>
<dbReference type="EMBL" id="FNDK01000006">
    <property type="protein sequence ID" value="SDH47040.1"/>
    <property type="molecule type" value="Genomic_DNA"/>
</dbReference>
<dbReference type="GO" id="GO:0009360">
    <property type="term" value="C:DNA polymerase III complex"/>
    <property type="evidence" value="ECO:0007669"/>
    <property type="project" value="InterPro"/>
</dbReference>
<feature type="domain" description="DNA polymerase III delta subunit-like C-terminal" evidence="10">
    <location>
        <begin position="217"/>
        <end position="337"/>
    </location>
</feature>
<evidence type="ECO:0000256" key="4">
    <source>
        <dbReference type="ARBA" id="ARBA00022695"/>
    </source>
</evidence>
<evidence type="ECO:0000313" key="11">
    <source>
        <dbReference type="EMBL" id="SDH47040.1"/>
    </source>
</evidence>
<evidence type="ECO:0000256" key="2">
    <source>
        <dbReference type="ARBA" id="ARBA00017703"/>
    </source>
</evidence>
<dbReference type="PANTHER" id="PTHR34388">
    <property type="entry name" value="DNA POLYMERASE III SUBUNIT DELTA"/>
    <property type="match status" value="1"/>
</dbReference>
<dbReference type="GO" id="GO:0003677">
    <property type="term" value="F:DNA binding"/>
    <property type="evidence" value="ECO:0007669"/>
    <property type="project" value="InterPro"/>
</dbReference>
<keyword evidence="6" id="KW-0239">DNA-directed DNA polymerase</keyword>
<dbReference type="SUPFAM" id="SSF48019">
    <property type="entry name" value="post-AAA+ oligomerization domain-like"/>
    <property type="match status" value="1"/>
</dbReference>
<dbReference type="SUPFAM" id="SSF52540">
    <property type="entry name" value="P-loop containing nucleoside triphosphate hydrolases"/>
    <property type="match status" value="1"/>
</dbReference>